<sequence>MDSRYFSVKVVRALESSKCLIRISLDRTVGELANLAIERVGLLPTSSTPSIADDDGLRIEKIMAFDSASSSDVTTNGNIVDASTPLHVIVDFNLMFVTVFLVCKVKVSGSKSNSTPSSGDNDKQGKNAFDEMMSSNIKYDCLPPSKNYNNLRKDHRMFNNILSLLKEMNVGFTAHNVNSLGKQFVSTLHNTLWYITSQHHKFKDRGLQIPDIFQKFSGYYDNKACHKGPPQMQESKLRSLIDEMSDFLMIPWTMKFTKLFNAVEGLINILKKYADFLCQQNIRSQARNASMEPLRNPNINFSLTPIQKLTGPIRADYMALDATLSVKEPYEFLDLVEFLPEERFDRRSWLEHMQLPYPVAHYTYFHGNYLGNINFIWKLPPEDERSDDKTVKTVQQISEYIPTFSTRYIRQQFLNKYVQATNSPKAVLRNLYRFLTNDCSSAETEDQEVIDKRVEEVISLQDPELTWDLRKMNGNARNSKFDIFWTELDNYFNEINLAVHERRHGQHMYLPYAISIEDLVSIIKKRLPENTPIPSNEWVRLQFWPTNPNTITALRYTARFEVKFTIQSRQIRGQHEDSHYVAVQLQYIKAFAVKYREFTDFLWMDDKAIVPIGEPGLPVSTGVRPHNRSLAPKSGPSISALDHDYNVCGAIPSVTFKCDIPEAASSSFFNGIAFVTVKDKVFSPSNAIRHGCETTNILRTHYSQDDTQVNAEHPILIMYTDGGPDHRTTFGSVQIAAICMFMWLDLDFLITARTAPMGSWANLAERVNSNLNLALQNVSLSREHMTDNLEMKMRGINSLKAARDTARRYRTFKEGLIQSVAPVIELLQERFGHLKLKGEPIVISPSANQESIDDFFKIVKDLIDQNLIENKLTKPDLEKSATLQDFMKKHCRLRNYTFQIKKCANALIENCAYCLFNPPRLPDEVFDTLSFVPDPVVASNNKYESFETVYGQATNDLARPSLMLSSQNKEIDKKNRKKFSMLLK</sequence>
<protein>
    <submittedName>
        <fullName evidence="1">Uncharacterized protein</fullName>
    </submittedName>
</protein>
<comment type="caution">
    <text evidence="1">The sequence shown here is derived from an EMBL/GenBank/DDBJ whole genome shotgun (WGS) entry which is preliminary data.</text>
</comment>
<evidence type="ECO:0000313" key="1">
    <source>
        <dbReference type="EMBL" id="KAK6175848.1"/>
    </source>
</evidence>
<proteinExistence type="predicted"/>
<dbReference type="Proteomes" id="UP001347796">
    <property type="component" value="Unassembled WGS sequence"/>
</dbReference>
<reference evidence="1 2" key="1">
    <citation type="submission" date="2024-01" db="EMBL/GenBank/DDBJ databases">
        <title>The genome of the rayed Mediterranean limpet Patella caerulea (Linnaeus, 1758).</title>
        <authorList>
            <person name="Anh-Thu Weber A."/>
            <person name="Halstead-Nussloch G."/>
        </authorList>
    </citation>
    <scope>NUCLEOTIDE SEQUENCE [LARGE SCALE GENOMIC DNA]</scope>
    <source>
        <strain evidence="1">AATW-2023a</strain>
        <tissue evidence="1">Whole specimen</tissue>
    </source>
</reference>
<accession>A0AAN8JHL8</accession>
<organism evidence="1 2">
    <name type="scientific">Patella caerulea</name>
    <name type="common">Rayed Mediterranean limpet</name>
    <dbReference type="NCBI Taxonomy" id="87958"/>
    <lineage>
        <taxon>Eukaryota</taxon>
        <taxon>Metazoa</taxon>
        <taxon>Spiralia</taxon>
        <taxon>Lophotrochozoa</taxon>
        <taxon>Mollusca</taxon>
        <taxon>Gastropoda</taxon>
        <taxon>Patellogastropoda</taxon>
        <taxon>Patelloidea</taxon>
        <taxon>Patellidae</taxon>
        <taxon>Patella</taxon>
    </lineage>
</organism>
<dbReference type="AlphaFoldDB" id="A0AAN8JHL8"/>
<evidence type="ECO:0000313" key="2">
    <source>
        <dbReference type="Proteomes" id="UP001347796"/>
    </source>
</evidence>
<name>A0AAN8JHL8_PATCE</name>
<gene>
    <name evidence="1" type="ORF">SNE40_014228</name>
</gene>
<dbReference type="EMBL" id="JAZGQO010000010">
    <property type="protein sequence ID" value="KAK6175848.1"/>
    <property type="molecule type" value="Genomic_DNA"/>
</dbReference>
<keyword evidence="2" id="KW-1185">Reference proteome</keyword>